<dbReference type="AlphaFoldDB" id="A0A4R8T7V6"/>
<evidence type="ECO:0000313" key="2">
    <source>
        <dbReference type="EMBL" id="TEA12769.1"/>
    </source>
</evidence>
<sequence>MYRYPRGCDEGYIRNGDANATVSRISSPRSAVDASPIISAFCQLRALKHPLRKPSACGGVLPHSRRHRRRRVRAPRAQNKSDRPPSQHAKGSTRRNQWFGKS</sequence>
<feature type="compositionally biased region" description="Basic residues" evidence="1">
    <location>
        <begin position="63"/>
        <end position="74"/>
    </location>
</feature>
<keyword evidence="3" id="KW-1185">Reference proteome</keyword>
<gene>
    <name evidence="2" type="ORF">C8034_v005747</name>
</gene>
<dbReference type="Proteomes" id="UP000295604">
    <property type="component" value="Unassembled WGS sequence"/>
</dbReference>
<protein>
    <submittedName>
        <fullName evidence="2">Uncharacterized protein</fullName>
    </submittedName>
</protein>
<feature type="region of interest" description="Disordered" evidence="1">
    <location>
        <begin position="53"/>
        <end position="102"/>
    </location>
</feature>
<accession>A0A4R8T7V6</accession>
<dbReference type="EMBL" id="QAPF01000236">
    <property type="protein sequence ID" value="TEA12769.1"/>
    <property type="molecule type" value="Genomic_DNA"/>
</dbReference>
<organism evidence="2 3">
    <name type="scientific">Colletotrichum sidae</name>
    <dbReference type="NCBI Taxonomy" id="1347389"/>
    <lineage>
        <taxon>Eukaryota</taxon>
        <taxon>Fungi</taxon>
        <taxon>Dikarya</taxon>
        <taxon>Ascomycota</taxon>
        <taxon>Pezizomycotina</taxon>
        <taxon>Sordariomycetes</taxon>
        <taxon>Hypocreomycetidae</taxon>
        <taxon>Glomerellales</taxon>
        <taxon>Glomerellaceae</taxon>
        <taxon>Colletotrichum</taxon>
        <taxon>Colletotrichum orbiculare species complex</taxon>
    </lineage>
</organism>
<reference evidence="2 3" key="1">
    <citation type="submission" date="2018-11" db="EMBL/GenBank/DDBJ databases">
        <title>Genome sequence and assembly of Colletotrichum sidae.</title>
        <authorList>
            <person name="Gan P."/>
            <person name="Shirasu K."/>
        </authorList>
    </citation>
    <scope>NUCLEOTIDE SEQUENCE [LARGE SCALE GENOMIC DNA]</scope>
    <source>
        <strain evidence="2 3">CBS 518.97</strain>
    </source>
</reference>
<name>A0A4R8T7V6_9PEZI</name>
<evidence type="ECO:0000313" key="3">
    <source>
        <dbReference type="Proteomes" id="UP000295604"/>
    </source>
</evidence>
<comment type="caution">
    <text evidence="2">The sequence shown here is derived from an EMBL/GenBank/DDBJ whole genome shotgun (WGS) entry which is preliminary data.</text>
</comment>
<evidence type="ECO:0000256" key="1">
    <source>
        <dbReference type="SAM" id="MobiDB-lite"/>
    </source>
</evidence>
<proteinExistence type="predicted"/>